<evidence type="ECO:0000259" key="6">
    <source>
        <dbReference type="PROSITE" id="PS50119"/>
    </source>
</evidence>
<dbReference type="InterPro" id="IPR047153">
    <property type="entry name" value="TRIM45/56/19-like"/>
</dbReference>
<dbReference type="EnsemblMetazoa" id="AAEL018183-RA">
    <property type="protein sequence ID" value="AAEL018183-PA"/>
    <property type="gene ID" value="AAEL018183"/>
</dbReference>
<dbReference type="InterPro" id="IPR003649">
    <property type="entry name" value="Bbox_C"/>
</dbReference>
<organism evidence="7 8">
    <name type="scientific">Aedes aegypti</name>
    <name type="common">Yellowfever mosquito</name>
    <name type="synonym">Culex aegypti</name>
    <dbReference type="NCBI Taxonomy" id="7159"/>
    <lineage>
        <taxon>Eukaryota</taxon>
        <taxon>Metazoa</taxon>
        <taxon>Ecdysozoa</taxon>
        <taxon>Arthropoda</taxon>
        <taxon>Hexapoda</taxon>
        <taxon>Insecta</taxon>
        <taxon>Pterygota</taxon>
        <taxon>Neoptera</taxon>
        <taxon>Endopterygota</taxon>
        <taxon>Diptera</taxon>
        <taxon>Nematocera</taxon>
        <taxon>Culicoidea</taxon>
        <taxon>Culicidae</taxon>
        <taxon>Culicinae</taxon>
        <taxon>Aedini</taxon>
        <taxon>Aedes</taxon>
        <taxon>Stegomyia</taxon>
    </lineage>
</organism>
<dbReference type="PROSITE" id="PS50119">
    <property type="entry name" value="ZF_BBOX"/>
    <property type="match status" value="2"/>
</dbReference>
<evidence type="ECO:0000256" key="5">
    <source>
        <dbReference type="ARBA" id="ARBA00022833"/>
    </source>
</evidence>
<evidence type="ECO:0000256" key="3">
    <source>
        <dbReference type="ARBA" id="ARBA00022737"/>
    </source>
</evidence>
<keyword evidence="2" id="KW-0479">Metal-binding</keyword>
<dbReference type="InterPro" id="IPR013783">
    <property type="entry name" value="Ig-like_fold"/>
</dbReference>
<dbReference type="InterPro" id="IPR014756">
    <property type="entry name" value="Ig_E-set"/>
</dbReference>
<dbReference type="PANTHER" id="PTHR25462">
    <property type="entry name" value="BONUS, ISOFORM C-RELATED"/>
    <property type="match status" value="1"/>
</dbReference>
<dbReference type="InterPro" id="IPR013083">
    <property type="entry name" value="Znf_RING/FYVE/PHD"/>
</dbReference>
<dbReference type="PROSITE" id="PS50194">
    <property type="entry name" value="FILAMIN_REPEAT"/>
    <property type="match status" value="1"/>
</dbReference>
<dbReference type="InParanoid" id="A0A1S4G709"/>
<dbReference type="Pfam" id="PF00643">
    <property type="entry name" value="zf-B_box"/>
    <property type="match status" value="1"/>
</dbReference>
<feature type="domain" description="B box-type" evidence="6">
    <location>
        <begin position="481"/>
        <end position="522"/>
    </location>
</feature>
<dbReference type="SMART" id="SM00557">
    <property type="entry name" value="IG_FLMN"/>
    <property type="match status" value="1"/>
</dbReference>
<dbReference type="Gene3D" id="3.30.160.60">
    <property type="entry name" value="Classic Zinc Finger"/>
    <property type="match status" value="1"/>
</dbReference>
<dbReference type="Pfam" id="PF00630">
    <property type="entry name" value="Filamin"/>
    <property type="match status" value="1"/>
</dbReference>
<dbReference type="GO" id="GO:0008270">
    <property type="term" value="F:zinc ion binding"/>
    <property type="evidence" value="ECO:0007669"/>
    <property type="project" value="UniProtKB-KW"/>
</dbReference>
<dbReference type="VEuPathDB" id="VectorBase:AAEL018183"/>
<protein>
    <recommendedName>
        <fullName evidence="6">B box-type domain-containing protein</fullName>
    </recommendedName>
</protein>
<keyword evidence="4" id="KW-0863">Zinc-finger</keyword>
<dbReference type="InterPro" id="IPR001298">
    <property type="entry name" value="Filamin/ABP280_rpt"/>
</dbReference>
<dbReference type="OrthoDB" id="264520at2759"/>
<evidence type="ECO:0000256" key="2">
    <source>
        <dbReference type="ARBA" id="ARBA00022723"/>
    </source>
</evidence>
<comment type="similarity">
    <text evidence="1">Belongs to the TRIM/RBCC family.</text>
</comment>
<keyword evidence="3" id="KW-0677">Repeat</keyword>
<dbReference type="SUPFAM" id="SSF57850">
    <property type="entry name" value="RING/U-box"/>
    <property type="match status" value="1"/>
</dbReference>
<evidence type="ECO:0000256" key="4">
    <source>
        <dbReference type="ARBA" id="ARBA00022771"/>
    </source>
</evidence>
<dbReference type="GO" id="GO:0061630">
    <property type="term" value="F:ubiquitin protein ligase activity"/>
    <property type="evidence" value="ECO:0007669"/>
    <property type="project" value="TreeGrafter"/>
</dbReference>
<dbReference type="SMART" id="SM00502">
    <property type="entry name" value="BBC"/>
    <property type="match status" value="1"/>
</dbReference>
<dbReference type="PANTHER" id="PTHR25462:SF291">
    <property type="entry name" value="E3 UBIQUITIN-PROTEIN LIGASE TRIM45"/>
    <property type="match status" value="1"/>
</dbReference>
<evidence type="ECO:0000313" key="7">
    <source>
        <dbReference type="EnsemblMetazoa" id="AAEL018183-PA"/>
    </source>
</evidence>
<dbReference type="PROSITE" id="PS00518">
    <property type="entry name" value="ZF_RING_1"/>
    <property type="match status" value="1"/>
</dbReference>
<accession>A0A1S4G709</accession>
<dbReference type="FunCoup" id="A0A1S4G709">
    <property type="interactions" value="10"/>
</dbReference>
<dbReference type="InterPro" id="IPR000315">
    <property type="entry name" value="Znf_B-box"/>
</dbReference>
<dbReference type="SUPFAM" id="SSF81296">
    <property type="entry name" value="E set domains"/>
    <property type="match status" value="1"/>
</dbReference>
<dbReference type="SUPFAM" id="SSF57845">
    <property type="entry name" value="B-box zinc-binding domain"/>
    <property type="match status" value="1"/>
</dbReference>
<reference evidence="7" key="2">
    <citation type="submission" date="2020-05" db="UniProtKB">
        <authorList>
            <consortium name="EnsemblMetazoa"/>
        </authorList>
    </citation>
    <scope>IDENTIFICATION</scope>
    <source>
        <strain evidence="7">LVP_AGWG</strain>
    </source>
</reference>
<keyword evidence="5" id="KW-0862">Zinc</keyword>
<proteinExistence type="inferred from homology"/>
<keyword evidence="8" id="KW-1185">Reference proteome</keyword>
<evidence type="ECO:0000256" key="1">
    <source>
        <dbReference type="ARBA" id="ARBA00008518"/>
    </source>
</evidence>
<gene>
    <name evidence="7" type="primary">110674009</name>
</gene>
<dbReference type="Gene3D" id="3.30.40.10">
    <property type="entry name" value="Zinc/RING finger domain, C3HC4 (zinc finger)"/>
    <property type="match status" value="1"/>
</dbReference>
<evidence type="ECO:0000313" key="8">
    <source>
        <dbReference type="Proteomes" id="UP000008820"/>
    </source>
</evidence>
<name>A0A1S4G709_AEDAE</name>
<sequence>MEKVVTNRNLNGFNGEQFTEQVTDQKDSISTSDQKVAHRFRKLKIDPSFTAILPSAVDTEEHDYDEHTTESDDNERGIRTQYVRLNEEQHVEAVVILKNDGTKTGPDEMEDLLQSNGKLKFNLTPEQLGGIAGGSATMENRSIPRKSSLRRNSVFSNQSDLEKQLVMEKPKPIPEPAGMYDVPKRILMPMFSEDQDFMDMNSFYDRNAQLKFDEILTVYDQFPMDFLPSKYKCGVCKKLCHEPRVLDCLHTFCKRCLIELEANSNSGSNLFWRRINECANFDWDSKVKSGELEANDESNRENEKFLAGATSTHESSRAINCAANHDGFSGESRFDQIRASFQNFKEKNCLKSPSKERDCYCFQTKSNLKLAAKIDQEKDLICPSCGLATVLPLGGVNRLPPHFVMERKIEDMVSACGNPPPNLFCELCTNEVTATSSCSTCSLKLCSFCKEAHQRQRNTAQHKVRSLGELLKKSRHNDPEARSIKCPMHPEHQLKLFCTTCHQVICNECTAFIHRDHKYTSASKAGKVYSKFVKNAIEQTKPLEDYAMQSIGRLNDMSIRINSKCEAVQRDVEAYIDEYVAALEDHRKALLKQIGEVREAKMAMIMAQKVDLEQRSQNARTAIDFAEEIINEGNEIENLIFVSILLKRFEQCLRSNRALDFKVTDTLEFLPDEMTPCFRVQNLVPLYGIITTQKADPRKCSLVNCAELASLKVHRKVELSLVTKDYEGRPMNHGGITVQTDLRHQEDDSRPISLNVADNRNGTYGLSFVPERAGVMSLMVSVDGKIIEGCPYVLRIHNLRPHNGVYHCCSFCSSNGSKYSTCACGSIMPGGYKGCGHGHEGHPGHRHWSCCASLLEHSDCTTKKVK</sequence>
<feature type="domain" description="B box-type" evidence="6">
    <location>
        <begin position="420"/>
        <end position="467"/>
    </location>
</feature>
<reference evidence="7 8" key="1">
    <citation type="submission" date="2017-06" db="EMBL/GenBank/DDBJ databases">
        <title>Aedes aegypti genome working group (AGWG) sequencing and assembly.</title>
        <authorList>
            <consortium name="Aedes aegypti Genome Working Group (AGWG)"/>
            <person name="Matthews B.J."/>
        </authorList>
    </citation>
    <scope>NUCLEOTIDE SEQUENCE [LARGE SCALE GENOMIC DNA]</scope>
    <source>
        <strain evidence="7 8">LVP_AGWG</strain>
    </source>
</reference>
<dbReference type="AlphaFoldDB" id="A0A1S4G709"/>
<dbReference type="Proteomes" id="UP000008820">
    <property type="component" value="Chromosome 2"/>
</dbReference>
<dbReference type="SMART" id="SM00336">
    <property type="entry name" value="BBOX"/>
    <property type="match status" value="2"/>
</dbReference>
<dbReference type="InterPro" id="IPR017907">
    <property type="entry name" value="Znf_RING_CS"/>
</dbReference>
<dbReference type="Gene3D" id="2.60.40.10">
    <property type="entry name" value="Immunoglobulins"/>
    <property type="match status" value="1"/>
</dbReference>
<dbReference type="InterPro" id="IPR017868">
    <property type="entry name" value="Filamin/ABP280_repeat-like"/>
</dbReference>